<accession>A0AAD7GZ77</accession>
<reference evidence="1" key="1">
    <citation type="submission" date="2023-03" db="EMBL/GenBank/DDBJ databases">
        <title>Massive genome expansion in bonnet fungi (Mycena s.s.) driven by repeated elements and novel gene families across ecological guilds.</title>
        <authorList>
            <consortium name="Lawrence Berkeley National Laboratory"/>
            <person name="Harder C.B."/>
            <person name="Miyauchi S."/>
            <person name="Viragh M."/>
            <person name="Kuo A."/>
            <person name="Thoen E."/>
            <person name="Andreopoulos B."/>
            <person name="Lu D."/>
            <person name="Skrede I."/>
            <person name="Drula E."/>
            <person name="Henrissat B."/>
            <person name="Morin E."/>
            <person name="Kohler A."/>
            <person name="Barry K."/>
            <person name="LaButti K."/>
            <person name="Morin E."/>
            <person name="Salamov A."/>
            <person name="Lipzen A."/>
            <person name="Mereny Z."/>
            <person name="Hegedus B."/>
            <person name="Baldrian P."/>
            <person name="Stursova M."/>
            <person name="Weitz H."/>
            <person name="Taylor A."/>
            <person name="Grigoriev I.V."/>
            <person name="Nagy L.G."/>
            <person name="Martin F."/>
            <person name="Kauserud H."/>
        </authorList>
    </citation>
    <scope>NUCLEOTIDE SEQUENCE</scope>
    <source>
        <strain evidence="1">CBHHK067</strain>
    </source>
</reference>
<proteinExistence type="predicted"/>
<keyword evidence="2" id="KW-1185">Reference proteome</keyword>
<dbReference type="AlphaFoldDB" id="A0AAD7GZ77"/>
<organism evidence="1 2">
    <name type="scientific">Mycena rosella</name>
    <name type="common">Pink bonnet</name>
    <name type="synonym">Agaricus rosellus</name>
    <dbReference type="NCBI Taxonomy" id="1033263"/>
    <lineage>
        <taxon>Eukaryota</taxon>
        <taxon>Fungi</taxon>
        <taxon>Dikarya</taxon>
        <taxon>Basidiomycota</taxon>
        <taxon>Agaricomycotina</taxon>
        <taxon>Agaricomycetes</taxon>
        <taxon>Agaricomycetidae</taxon>
        <taxon>Agaricales</taxon>
        <taxon>Marasmiineae</taxon>
        <taxon>Mycenaceae</taxon>
        <taxon>Mycena</taxon>
    </lineage>
</organism>
<evidence type="ECO:0000313" key="2">
    <source>
        <dbReference type="Proteomes" id="UP001221757"/>
    </source>
</evidence>
<evidence type="ECO:0000313" key="1">
    <source>
        <dbReference type="EMBL" id="KAJ7708363.1"/>
    </source>
</evidence>
<protein>
    <submittedName>
        <fullName evidence="1">Uncharacterized protein</fullName>
    </submittedName>
</protein>
<gene>
    <name evidence="1" type="ORF">B0H17DRAFT_1191810</name>
</gene>
<sequence length="192" mass="21371">MSAFKSKPAPRLQHLANMTRNFLLNEERVLAELLRAPVIVDRATGQVIDFKLRTEVDNKLGLDLDRTRTTDPVPTICIRPPSRSVPIAGNISQEVYYNMIQRSRDGNFFSESKPFSALFLPEAGFTAEIGIFGGVIGAVFDDEVDGALALFFDIDLTIRRLDLSGGLRRNRGLPGYAAYCSRRLVGIRRPSI</sequence>
<dbReference type="EMBL" id="JARKIE010000004">
    <property type="protein sequence ID" value="KAJ7708363.1"/>
    <property type="molecule type" value="Genomic_DNA"/>
</dbReference>
<dbReference type="Proteomes" id="UP001221757">
    <property type="component" value="Unassembled WGS sequence"/>
</dbReference>
<comment type="caution">
    <text evidence="1">The sequence shown here is derived from an EMBL/GenBank/DDBJ whole genome shotgun (WGS) entry which is preliminary data.</text>
</comment>
<name>A0AAD7GZ77_MYCRO</name>